<reference evidence="3 4" key="1">
    <citation type="submission" date="2015-01" db="EMBL/GenBank/DDBJ databases">
        <title>The Genome Sequence of Exophiala spinifera CBS89968.</title>
        <authorList>
            <consortium name="The Broad Institute Genomics Platform"/>
            <person name="Cuomo C."/>
            <person name="de Hoog S."/>
            <person name="Gorbushina A."/>
            <person name="Stielow B."/>
            <person name="Teixiera M."/>
            <person name="Abouelleil A."/>
            <person name="Chapman S.B."/>
            <person name="Priest M."/>
            <person name="Young S.K."/>
            <person name="Wortman J."/>
            <person name="Nusbaum C."/>
            <person name="Birren B."/>
        </authorList>
    </citation>
    <scope>NUCLEOTIDE SEQUENCE [LARGE SCALE GENOMIC DNA]</scope>
    <source>
        <strain evidence="3 4">CBS 89968</strain>
    </source>
</reference>
<dbReference type="AlphaFoldDB" id="A0A0D1ZZK6"/>
<feature type="domain" description="KANL3/Tex30 alpha/beta hydrolase-like" evidence="2">
    <location>
        <begin position="120"/>
        <end position="281"/>
    </location>
</feature>
<feature type="region of interest" description="Disordered" evidence="1">
    <location>
        <begin position="1"/>
        <end position="111"/>
    </location>
</feature>
<accession>A0A0D1ZZK6</accession>
<feature type="region of interest" description="Disordered" evidence="1">
    <location>
        <begin position="333"/>
        <end position="380"/>
    </location>
</feature>
<dbReference type="PANTHER" id="PTHR13136">
    <property type="entry name" value="TESTIS DEVELOPMENT PROTEIN PRTD"/>
    <property type="match status" value="1"/>
</dbReference>
<evidence type="ECO:0000313" key="4">
    <source>
        <dbReference type="Proteomes" id="UP000053328"/>
    </source>
</evidence>
<dbReference type="Gene3D" id="3.40.50.1820">
    <property type="entry name" value="alpha/beta hydrolase"/>
    <property type="match status" value="1"/>
</dbReference>
<proteinExistence type="predicted"/>
<gene>
    <name evidence="3" type="ORF">PV08_02435</name>
</gene>
<name>A0A0D1ZZK6_9EURO</name>
<dbReference type="SUPFAM" id="SSF53474">
    <property type="entry name" value="alpha/beta-Hydrolases"/>
    <property type="match status" value="1"/>
</dbReference>
<dbReference type="RefSeq" id="XP_016238363.1">
    <property type="nucleotide sequence ID" value="XM_016376793.1"/>
</dbReference>
<feature type="compositionally biased region" description="Polar residues" evidence="1">
    <location>
        <begin position="87"/>
        <end position="103"/>
    </location>
</feature>
<protein>
    <recommendedName>
        <fullName evidence="2">KANL3/Tex30 alpha/beta hydrolase-like domain-containing protein</fullName>
    </recommendedName>
</protein>
<feature type="compositionally biased region" description="Low complexity" evidence="1">
    <location>
        <begin position="70"/>
        <end position="85"/>
    </location>
</feature>
<dbReference type="PANTHER" id="PTHR13136:SF11">
    <property type="entry name" value="TESTIS-EXPRESSED PROTEIN 30"/>
    <property type="match status" value="1"/>
</dbReference>
<evidence type="ECO:0000259" key="2">
    <source>
        <dbReference type="Pfam" id="PF20408"/>
    </source>
</evidence>
<keyword evidence="4" id="KW-1185">Reference proteome</keyword>
<feature type="compositionally biased region" description="Basic residues" evidence="1">
    <location>
        <begin position="1"/>
        <end position="15"/>
    </location>
</feature>
<dbReference type="Pfam" id="PF20408">
    <property type="entry name" value="Abhydrolase_11"/>
    <property type="match status" value="1"/>
</dbReference>
<dbReference type="EMBL" id="KN847493">
    <property type="protein sequence ID" value="KIW18147.1"/>
    <property type="molecule type" value="Genomic_DNA"/>
</dbReference>
<evidence type="ECO:0000313" key="3">
    <source>
        <dbReference type="EMBL" id="KIW18147.1"/>
    </source>
</evidence>
<dbReference type="InterPro" id="IPR029058">
    <property type="entry name" value="AB_hydrolase_fold"/>
</dbReference>
<feature type="compositionally biased region" description="Polar residues" evidence="1">
    <location>
        <begin position="23"/>
        <end position="44"/>
    </location>
</feature>
<dbReference type="HOGENOM" id="CLU_053551_2_0_1"/>
<dbReference type="VEuPathDB" id="FungiDB:PV08_02435"/>
<evidence type="ECO:0000256" key="1">
    <source>
        <dbReference type="SAM" id="MobiDB-lite"/>
    </source>
</evidence>
<organism evidence="3 4">
    <name type="scientific">Exophiala spinifera</name>
    <dbReference type="NCBI Taxonomy" id="91928"/>
    <lineage>
        <taxon>Eukaryota</taxon>
        <taxon>Fungi</taxon>
        <taxon>Dikarya</taxon>
        <taxon>Ascomycota</taxon>
        <taxon>Pezizomycotina</taxon>
        <taxon>Eurotiomycetes</taxon>
        <taxon>Chaetothyriomycetidae</taxon>
        <taxon>Chaetothyriales</taxon>
        <taxon>Herpotrichiellaceae</taxon>
        <taxon>Exophiala</taxon>
    </lineage>
</organism>
<dbReference type="STRING" id="91928.A0A0D1ZZK6"/>
<dbReference type="InterPro" id="IPR046879">
    <property type="entry name" value="KANL3/Tex30_Abhydrolase"/>
</dbReference>
<dbReference type="Proteomes" id="UP000053328">
    <property type="component" value="Unassembled WGS sequence"/>
</dbReference>
<feature type="compositionally biased region" description="Basic and acidic residues" evidence="1">
    <location>
        <begin position="341"/>
        <end position="367"/>
    </location>
</feature>
<dbReference type="OrthoDB" id="6415022at2759"/>
<dbReference type="GeneID" id="27329518"/>
<sequence length="380" mass="40419">MPPRARQPRALKRSAKAGEQESVKQSSASTMPAQGQGKRSSQTTKKSKVTRPVQEATSTDNVDDTDPDADGGVPLPASSPVAPAPKTQRTLSNHEVPASSGSKSIPCIRSAGPGGVPPPLVFTHGAGGGLTAPALVHFAQGFADTGSNIVCFKGNMNLKSRTKMFSMVLAYEKQNSKSVSGWKVVFGGRSMGSRAAVLAAQEDEDVQMLILVSYPLTGPNGDVRDKILSDIKPGVDVLFISGDRDSMCDVEKLKEVRGKMKAKNWMVVVRGADHGMNVKGGKKGTEAVGQETGKIAAAWIAERDATATEMSVSWDDGTESIIGSGIWMSGGLESGQSEELLETKGHGEKDVVKRRRNDENKDMNEPKKRQRNQSKKSTAS</sequence>
<dbReference type="InterPro" id="IPR026555">
    <property type="entry name" value="NSL3/Tex30"/>
</dbReference>